<protein>
    <submittedName>
        <fullName evidence="2">Uncharacterized protein</fullName>
    </submittedName>
</protein>
<accession>A0A1I1UTF5</accession>
<sequence>MRSMRARVIALAAAAMMVLPASLTMGVPAAHASVERVFECTLLTGLDPNDIRRVNRLFVHELGGPIGGTDCYRVGSPVQLEMTIYEEFIIRSLTDKKRSYRCTYLPNDYLHETGFVAKSIFKGGTVVGYYCRWYVL</sequence>
<evidence type="ECO:0000313" key="2">
    <source>
        <dbReference type="EMBL" id="SFD73974.1"/>
    </source>
</evidence>
<proteinExistence type="predicted"/>
<keyword evidence="3" id="KW-1185">Reference proteome</keyword>
<dbReference type="Proteomes" id="UP000199207">
    <property type="component" value="Unassembled WGS sequence"/>
</dbReference>
<evidence type="ECO:0000313" key="3">
    <source>
        <dbReference type="Proteomes" id="UP000199207"/>
    </source>
</evidence>
<name>A0A1I1UTF5_9ACTN</name>
<gene>
    <name evidence="2" type="ORF">SAMN05421773_1273</name>
</gene>
<keyword evidence="1" id="KW-0732">Signal</keyword>
<dbReference type="RefSeq" id="WP_093841600.1">
    <property type="nucleotide sequence ID" value="NZ_FOLM01000027.1"/>
</dbReference>
<evidence type="ECO:0000256" key="1">
    <source>
        <dbReference type="SAM" id="SignalP"/>
    </source>
</evidence>
<dbReference type="EMBL" id="FOLM01000027">
    <property type="protein sequence ID" value="SFD73974.1"/>
    <property type="molecule type" value="Genomic_DNA"/>
</dbReference>
<feature type="signal peptide" evidence="1">
    <location>
        <begin position="1"/>
        <end position="32"/>
    </location>
</feature>
<reference evidence="2 3" key="1">
    <citation type="submission" date="2016-10" db="EMBL/GenBank/DDBJ databases">
        <authorList>
            <person name="de Groot N.N."/>
        </authorList>
    </citation>
    <scope>NUCLEOTIDE SEQUENCE [LARGE SCALE GENOMIC DNA]</scope>
    <source>
        <strain evidence="2 3">CGMCC 4.5739</strain>
    </source>
</reference>
<feature type="chain" id="PRO_5011520862" evidence="1">
    <location>
        <begin position="33"/>
        <end position="136"/>
    </location>
</feature>
<dbReference type="AlphaFoldDB" id="A0A1I1UTF5"/>
<organism evidence="2 3">
    <name type="scientific">Streptomyces aidingensis</name>
    <dbReference type="NCBI Taxonomy" id="910347"/>
    <lineage>
        <taxon>Bacteria</taxon>
        <taxon>Bacillati</taxon>
        <taxon>Actinomycetota</taxon>
        <taxon>Actinomycetes</taxon>
        <taxon>Kitasatosporales</taxon>
        <taxon>Streptomycetaceae</taxon>
        <taxon>Streptomyces</taxon>
    </lineage>
</organism>